<dbReference type="PROSITE" id="PS50017">
    <property type="entry name" value="DEATH_DOMAIN"/>
    <property type="match status" value="1"/>
</dbReference>
<feature type="region of interest" description="Disordered" evidence="1">
    <location>
        <begin position="461"/>
        <end position="485"/>
    </location>
</feature>
<evidence type="ECO:0000313" key="3">
    <source>
        <dbReference type="EMBL" id="KAK2140359.1"/>
    </source>
</evidence>
<feature type="compositionally biased region" description="Basic and acidic residues" evidence="1">
    <location>
        <begin position="469"/>
        <end position="485"/>
    </location>
</feature>
<feature type="region of interest" description="Disordered" evidence="1">
    <location>
        <begin position="42"/>
        <end position="74"/>
    </location>
</feature>
<dbReference type="Proteomes" id="UP001208570">
    <property type="component" value="Unassembled WGS sequence"/>
</dbReference>
<accession>A0AAD9ITD1</accession>
<sequence length="625" mass="71177">MSLAGEDAVILSLDEVTCSIIFLNVPRKGDWRKQKQIYYHKDNNDETYDDDDDNGDDDDHHHVGSGGDDDDGCGDSRRRKIEVHHCLDLLFTELTAIIVFNESVQKAKDMYAYSLRRCKEWFDHVITKCVDVESHPPSFIRLRGSRQVLLSLTRNHFTLCTKTEPHTCIISWPLEYVIPKLDGEIFQVDVEGNGTYRFTSRMDKSWIKEINRSMRDFLHLDHTYLEPTPRSPEKRTPLKPEQVYLDIIDEPVCEKCKMLYLTYLSTTEVTEEKPCYNLDLNEYVMMRRSLYKRVVSVSKDVDHLTYLTTTDAKNVSEADERIGNLATSDVKTVSEADKRISNLATSDAKTVSEADKHISNLTTSDVKTVTEADERISNLTTSDAKTVSEADEHISNLTTADVKTVSEADKHISNLTTSDGKTYTKRYDPETQSIIDKVTPDDKCHRSVTLRQKAVQNQYLLDYSTPRNSDAEKQSAESTSRQEPKDALAELTQTLQDVLHNKGVAKDTLQLSRMVRSQLCIKLYLPSAKTVGTCMEDWQLFGDIIGLTAEAINLVSIIVKNHSLPYPAAELLLRHWQYVYNTYGKTDSDGPCPYACNKDNLIKILDTMERLDLVKLIENGENQQP</sequence>
<feature type="compositionally biased region" description="Acidic residues" evidence="1">
    <location>
        <begin position="45"/>
        <end position="57"/>
    </location>
</feature>
<organism evidence="3 4">
    <name type="scientific">Paralvinella palmiformis</name>
    <dbReference type="NCBI Taxonomy" id="53620"/>
    <lineage>
        <taxon>Eukaryota</taxon>
        <taxon>Metazoa</taxon>
        <taxon>Spiralia</taxon>
        <taxon>Lophotrochozoa</taxon>
        <taxon>Annelida</taxon>
        <taxon>Polychaeta</taxon>
        <taxon>Sedentaria</taxon>
        <taxon>Canalipalpata</taxon>
        <taxon>Terebellida</taxon>
        <taxon>Terebelliformia</taxon>
        <taxon>Alvinellidae</taxon>
        <taxon>Paralvinella</taxon>
    </lineage>
</organism>
<dbReference type="InterPro" id="IPR000488">
    <property type="entry name" value="Death_dom"/>
</dbReference>
<dbReference type="GO" id="GO:0007165">
    <property type="term" value="P:signal transduction"/>
    <property type="evidence" value="ECO:0007669"/>
    <property type="project" value="InterPro"/>
</dbReference>
<name>A0AAD9ITD1_9ANNE</name>
<proteinExistence type="predicted"/>
<feature type="domain" description="Death" evidence="2">
    <location>
        <begin position="536"/>
        <end position="621"/>
    </location>
</feature>
<keyword evidence="4" id="KW-1185">Reference proteome</keyword>
<gene>
    <name evidence="3" type="ORF">LSH36_1381g00002</name>
</gene>
<evidence type="ECO:0000259" key="2">
    <source>
        <dbReference type="PROSITE" id="PS50017"/>
    </source>
</evidence>
<dbReference type="AlphaFoldDB" id="A0AAD9ITD1"/>
<protein>
    <recommendedName>
        <fullName evidence="2">Death domain-containing protein</fullName>
    </recommendedName>
</protein>
<reference evidence="3" key="1">
    <citation type="journal article" date="2023" name="Mol. Biol. Evol.">
        <title>Third-Generation Sequencing Reveals the Adaptive Role of the Epigenome in Three Deep-Sea Polychaetes.</title>
        <authorList>
            <person name="Perez M."/>
            <person name="Aroh O."/>
            <person name="Sun Y."/>
            <person name="Lan Y."/>
            <person name="Juniper S.K."/>
            <person name="Young C.R."/>
            <person name="Angers B."/>
            <person name="Qian P.Y."/>
        </authorList>
    </citation>
    <scope>NUCLEOTIDE SEQUENCE</scope>
    <source>
        <strain evidence="3">P08H-3</strain>
    </source>
</reference>
<evidence type="ECO:0000256" key="1">
    <source>
        <dbReference type="SAM" id="MobiDB-lite"/>
    </source>
</evidence>
<dbReference type="EMBL" id="JAODUP010001382">
    <property type="protein sequence ID" value="KAK2140359.1"/>
    <property type="molecule type" value="Genomic_DNA"/>
</dbReference>
<evidence type="ECO:0000313" key="4">
    <source>
        <dbReference type="Proteomes" id="UP001208570"/>
    </source>
</evidence>
<comment type="caution">
    <text evidence="3">The sequence shown here is derived from an EMBL/GenBank/DDBJ whole genome shotgun (WGS) entry which is preliminary data.</text>
</comment>